<protein>
    <recommendedName>
        <fullName evidence="4">Secreted protein</fullName>
    </recommendedName>
</protein>
<reference evidence="2 3" key="1">
    <citation type="submission" date="2014-06" db="EMBL/GenBank/DDBJ databases">
        <title>Evolutionary Origins and Diversification of the Mycorrhizal Mutualists.</title>
        <authorList>
            <consortium name="DOE Joint Genome Institute"/>
            <consortium name="Mycorrhizal Genomics Consortium"/>
            <person name="Kohler A."/>
            <person name="Kuo A."/>
            <person name="Nagy L.G."/>
            <person name="Floudas D."/>
            <person name="Copeland A."/>
            <person name="Barry K.W."/>
            <person name="Cichocki N."/>
            <person name="Veneault-Fourrey C."/>
            <person name="LaButti K."/>
            <person name="Lindquist E.A."/>
            <person name="Lipzen A."/>
            <person name="Lundell T."/>
            <person name="Morin E."/>
            <person name="Murat C."/>
            <person name="Riley R."/>
            <person name="Ohm R."/>
            <person name="Sun H."/>
            <person name="Tunlid A."/>
            <person name="Henrissat B."/>
            <person name="Grigoriev I.V."/>
            <person name="Hibbett D.S."/>
            <person name="Martin F."/>
        </authorList>
    </citation>
    <scope>NUCLEOTIDE SEQUENCE [LARGE SCALE GENOMIC DNA]</scope>
    <source>
        <strain evidence="2 3">SS14</strain>
    </source>
</reference>
<dbReference type="HOGENOM" id="CLU_2672699_0_0_1"/>
<evidence type="ECO:0000313" key="3">
    <source>
        <dbReference type="Proteomes" id="UP000054279"/>
    </source>
</evidence>
<evidence type="ECO:0000313" key="2">
    <source>
        <dbReference type="EMBL" id="KIJ27470.1"/>
    </source>
</evidence>
<organism evidence="2 3">
    <name type="scientific">Sphaerobolus stellatus (strain SS14)</name>
    <dbReference type="NCBI Taxonomy" id="990650"/>
    <lineage>
        <taxon>Eukaryota</taxon>
        <taxon>Fungi</taxon>
        <taxon>Dikarya</taxon>
        <taxon>Basidiomycota</taxon>
        <taxon>Agaricomycotina</taxon>
        <taxon>Agaricomycetes</taxon>
        <taxon>Phallomycetidae</taxon>
        <taxon>Geastrales</taxon>
        <taxon>Sphaerobolaceae</taxon>
        <taxon>Sphaerobolus</taxon>
    </lineage>
</organism>
<evidence type="ECO:0000256" key="1">
    <source>
        <dbReference type="SAM" id="SignalP"/>
    </source>
</evidence>
<dbReference type="AlphaFoldDB" id="A0A0C9UQ59"/>
<dbReference type="Proteomes" id="UP000054279">
    <property type="component" value="Unassembled WGS sequence"/>
</dbReference>
<sequence length="75" mass="8796">MGLYFIRFVFFVLSLDPNAFFIPASPLHQLIPFDSNSTVPFFIPRRFLPYYTPLASTFHLRTLLLHTTSDTTYYT</sequence>
<keyword evidence="1" id="KW-0732">Signal</keyword>
<dbReference type="EMBL" id="KN837335">
    <property type="protein sequence ID" value="KIJ27470.1"/>
    <property type="molecule type" value="Genomic_DNA"/>
</dbReference>
<feature type="chain" id="PRO_5002214433" description="Secreted protein" evidence="1">
    <location>
        <begin position="22"/>
        <end position="75"/>
    </location>
</feature>
<name>A0A0C9UQ59_SPHS4</name>
<evidence type="ECO:0008006" key="4">
    <source>
        <dbReference type="Google" id="ProtNLM"/>
    </source>
</evidence>
<keyword evidence="3" id="KW-1185">Reference proteome</keyword>
<feature type="signal peptide" evidence="1">
    <location>
        <begin position="1"/>
        <end position="21"/>
    </location>
</feature>
<accession>A0A0C9UQ59</accession>
<proteinExistence type="predicted"/>
<gene>
    <name evidence="2" type="ORF">M422DRAFT_37765</name>
</gene>